<protein>
    <submittedName>
        <fullName evidence="1">Uncharacterized protein</fullName>
    </submittedName>
</protein>
<dbReference type="Proteomes" id="UP000266861">
    <property type="component" value="Unassembled WGS sequence"/>
</dbReference>
<sequence length="53" mass="6211">MRAIIQKAIEELVDLWDKCLIHQCELESADEVYELLSQVSRLQELCVKCAKIY</sequence>
<gene>
    <name evidence="1" type="ORF">Glove_86g7</name>
</gene>
<proteinExistence type="predicted"/>
<reference evidence="1 2" key="1">
    <citation type="submission" date="2018-08" db="EMBL/GenBank/DDBJ databases">
        <title>Genome and evolution of the arbuscular mycorrhizal fungus Diversispora epigaea (formerly Glomus versiforme) and its bacterial endosymbionts.</title>
        <authorList>
            <person name="Sun X."/>
            <person name="Fei Z."/>
            <person name="Harrison M."/>
        </authorList>
    </citation>
    <scope>NUCLEOTIDE SEQUENCE [LARGE SCALE GENOMIC DNA]</scope>
    <source>
        <strain evidence="1 2">IT104</strain>
    </source>
</reference>
<dbReference type="EMBL" id="PQFF01000082">
    <property type="protein sequence ID" value="RHZ84030.1"/>
    <property type="molecule type" value="Genomic_DNA"/>
</dbReference>
<keyword evidence="2" id="KW-1185">Reference proteome</keyword>
<organism evidence="1 2">
    <name type="scientific">Diversispora epigaea</name>
    <dbReference type="NCBI Taxonomy" id="1348612"/>
    <lineage>
        <taxon>Eukaryota</taxon>
        <taxon>Fungi</taxon>
        <taxon>Fungi incertae sedis</taxon>
        <taxon>Mucoromycota</taxon>
        <taxon>Glomeromycotina</taxon>
        <taxon>Glomeromycetes</taxon>
        <taxon>Diversisporales</taxon>
        <taxon>Diversisporaceae</taxon>
        <taxon>Diversispora</taxon>
    </lineage>
</organism>
<dbReference type="OrthoDB" id="642895at2759"/>
<comment type="caution">
    <text evidence="1">The sequence shown here is derived from an EMBL/GenBank/DDBJ whole genome shotgun (WGS) entry which is preliminary data.</text>
</comment>
<evidence type="ECO:0000313" key="2">
    <source>
        <dbReference type="Proteomes" id="UP000266861"/>
    </source>
</evidence>
<dbReference type="AlphaFoldDB" id="A0A397JHC5"/>
<name>A0A397JHC5_9GLOM</name>
<evidence type="ECO:0000313" key="1">
    <source>
        <dbReference type="EMBL" id="RHZ84030.1"/>
    </source>
</evidence>
<accession>A0A397JHC5</accession>